<accession>A0A399NXQ9</accession>
<evidence type="ECO:0000256" key="1">
    <source>
        <dbReference type="SAM" id="MobiDB-lite"/>
    </source>
</evidence>
<dbReference type="RefSeq" id="WP_043587353.1">
    <property type="nucleotide sequence ID" value="NZ_QWEC01000016.1"/>
</dbReference>
<dbReference type="AlphaFoldDB" id="A0A399NXQ9"/>
<comment type="caution">
    <text evidence="3">The sequence shown here is derived from an EMBL/GenBank/DDBJ whole genome shotgun (WGS) entry which is preliminary data.</text>
</comment>
<evidence type="ECO:0000256" key="2">
    <source>
        <dbReference type="SAM" id="Phobius"/>
    </source>
</evidence>
<organism evidence="3 4">
    <name type="scientific">Clavibacter michiganensis</name>
    <dbReference type="NCBI Taxonomy" id="28447"/>
    <lineage>
        <taxon>Bacteria</taxon>
        <taxon>Bacillati</taxon>
        <taxon>Actinomycetota</taxon>
        <taxon>Actinomycetes</taxon>
        <taxon>Micrococcales</taxon>
        <taxon>Microbacteriaceae</taxon>
        <taxon>Clavibacter</taxon>
    </lineage>
</organism>
<feature type="transmembrane region" description="Helical" evidence="2">
    <location>
        <begin position="148"/>
        <end position="165"/>
    </location>
</feature>
<feature type="transmembrane region" description="Helical" evidence="2">
    <location>
        <begin position="32"/>
        <end position="56"/>
    </location>
</feature>
<keyword evidence="2" id="KW-1133">Transmembrane helix</keyword>
<name>A0A399NXQ9_9MICO</name>
<evidence type="ECO:0000313" key="4">
    <source>
        <dbReference type="Proteomes" id="UP000266298"/>
    </source>
</evidence>
<reference evidence="3 4" key="1">
    <citation type="submission" date="2018-08" db="EMBL/GenBank/DDBJ databases">
        <title>Genome Sequence of Clavibacter michiganensis Subspecies type strains, and the Atypical Peach-Colored Strains Isolated from Tomato.</title>
        <authorList>
            <person name="Osdaghi E."/>
            <person name="Portier P."/>
            <person name="Briand M."/>
            <person name="Jacques M.-A."/>
        </authorList>
    </citation>
    <scope>NUCLEOTIDE SEQUENCE [LARGE SCALE GENOMIC DNA]</scope>
    <source>
        <strain evidence="3 4">CFBP 7493</strain>
    </source>
</reference>
<gene>
    <name evidence="3" type="ORF">DZF96_02295</name>
</gene>
<feature type="region of interest" description="Disordered" evidence="1">
    <location>
        <begin position="1"/>
        <end position="22"/>
    </location>
</feature>
<dbReference type="Proteomes" id="UP000266298">
    <property type="component" value="Unassembled WGS sequence"/>
</dbReference>
<sequence>MSGRADAAVPPRTSRRIRLPAGTPAQPTSIGLGYMGAGSAVVCAIAMGYGLVRFALDYRIMPSPGLTATAWILLVALIAAVVVAIRALRDRMPGPLMAVFVGGLGIVVALDLVAVWPLGDVMQHATAGIAAGAALLTTVTYRPAREVLAVDVALGAVLLAVFLFSDPVRPADLAPEISAIARAVVPAAFGVAVVRGFRRLTEMELDRVLVQSTVSAPRYAVGMMASEELARLDLAAEQLLDDVANAREPLPLSPLAASTAASLATELRLHLIEGRRETWLHHAITESEFLGPDVTLSDPSALAGLLDRRQRDGLLSAVWLLLTSTERRNGVPEVSVQLALGPLRGRPHGAQPVPLRRAVVPIVVTTTGLPRTRLDPSTWDAIDKVGTHTESTRGSSLLITIDCVVDNPADR</sequence>
<feature type="transmembrane region" description="Helical" evidence="2">
    <location>
        <begin position="177"/>
        <end position="197"/>
    </location>
</feature>
<feature type="transmembrane region" description="Helical" evidence="2">
    <location>
        <begin position="95"/>
        <end position="116"/>
    </location>
</feature>
<proteinExistence type="predicted"/>
<keyword evidence="2" id="KW-0812">Transmembrane</keyword>
<keyword evidence="2" id="KW-0472">Membrane</keyword>
<protein>
    <submittedName>
        <fullName evidence="3">Uncharacterized protein</fullName>
    </submittedName>
</protein>
<evidence type="ECO:0000313" key="3">
    <source>
        <dbReference type="EMBL" id="RII98601.1"/>
    </source>
</evidence>
<feature type="transmembrane region" description="Helical" evidence="2">
    <location>
        <begin position="68"/>
        <end position="88"/>
    </location>
</feature>
<dbReference type="EMBL" id="QWEC01000016">
    <property type="protein sequence ID" value="RII98601.1"/>
    <property type="molecule type" value="Genomic_DNA"/>
</dbReference>